<dbReference type="PANTHER" id="PTHR33434">
    <property type="entry name" value="DEGV DOMAIN-CONTAINING PROTEIN DR_1986-RELATED"/>
    <property type="match status" value="1"/>
</dbReference>
<reference evidence="2 3" key="1">
    <citation type="submission" date="2023-08" db="EMBL/GenBank/DDBJ databases">
        <authorList>
            <person name="Park J.-S."/>
        </authorList>
    </citation>
    <scope>NUCLEOTIDE SEQUENCE [LARGE SCALE GENOMIC DNA]</scope>
    <source>
        <strain evidence="2 3">2205SS18-9</strain>
    </source>
</reference>
<dbReference type="Pfam" id="PF02734">
    <property type="entry name" value="Dak2"/>
    <property type="match status" value="1"/>
</dbReference>
<organism evidence="2 3">
    <name type="scientific">Chengkuizengella axinellae</name>
    <dbReference type="NCBI Taxonomy" id="3064388"/>
    <lineage>
        <taxon>Bacteria</taxon>
        <taxon>Bacillati</taxon>
        <taxon>Bacillota</taxon>
        <taxon>Bacilli</taxon>
        <taxon>Bacillales</taxon>
        <taxon>Paenibacillaceae</taxon>
        <taxon>Chengkuizengella</taxon>
    </lineage>
</organism>
<dbReference type="EMBL" id="JAVAMP010000001">
    <property type="protein sequence ID" value="MDP5273375.1"/>
    <property type="molecule type" value="Genomic_DNA"/>
</dbReference>
<accession>A0ABT9IX56</accession>
<dbReference type="InterPro" id="IPR050270">
    <property type="entry name" value="DegV_domain_contain"/>
</dbReference>
<sequence>MSKLFINGADFMNMVLSGASILKANVEQINSLNVFPVPDGDTGTNMNMTLTSGIEYIQSKSSDHIGEMSAAFSKGLLMGARGNSGVILSQLFRGFTKAVHDLEKIDTVQFAKALQQGVDTAYQAVVKPIEGTILTVAKESAKHAIYISHQTDHIIPLLEELIGEAKNSLARTPDLLPVLKQAGVVDSGGQGLVYVYEGFLATLKGEFDHNSEMISSSSSKVVISKPKPAQSSIETEDITHFYDMEFFIHLSKEIQFDESLVREELAKIGDSIVLIPDDEFVKVHVHSNSPGDVLNLTIRYGELTRLHIQNMRDQHREIVEEEPGKIQIPAHDETTSIINEDETLFTKNTEAKAFGMVTVSSGGGISDVFASIGVDHVLYGGQTMNPSTEDLINAVRSIHAEHVFILPNNSNIILAAQQAKELIEDKEVIVIPSKTIPQGMVAALALQSTNSSDENEKLMNQAIKEVQSGSITIAVRDSQMNQLSIKEGEYLGIHENQIVTASRDIVDTAKHLLQEMIDSDSEMLTIFSGESANTSQTNSFIQYIEEEYPDVEIEVIDGGQPIYDYIFSVE</sequence>
<dbReference type="NCBIfam" id="TIGR03599">
    <property type="entry name" value="YloV"/>
    <property type="match status" value="1"/>
</dbReference>
<name>A0ABT9IX56_9BACL</name>
<dbReference type="RefSeq" id="WP_305990652.1">
    <property type="nucleotide sequence ID" value="NZ_JAVAMP010000001.1"/>
</dbReference>
<dbReference type="InterPro" id="IPR033470">
    <property type="entry name" value="FakA-like_C"/>
</dbReference>
<dbReference type="InterPro" id="IPR036117">
    <property type="entry name" value="DhaL_dom_sf"/>
</dbReference>
<dbReference type="InterPro" id="IPR004007">
    <property type="entry name" value="DhaL_dom"/>
</dbReference>
<comment type="caution">
    <text evidence="2">The sequence shown here is derived from an EMBL/GenBank/DDBJ whole genome shotgun (WGS) entry which is preliminary data.</text>
</comment>
<protein>
    <submittedName>
        <fullName evidence="2">DAK2 domain-containing protein</fullName>
    </submittedName>
</protein>
<dbReference type="PANTHER" id="PTHR33434:SF4">
    <property type="entry name" value="PHOSPHATASE PROTEIN"/>
    <property type="match status" value="1"/>
</dbReference>
<dbReference type="SMART" id="SM01121">
    <property type="entry name" value="Dak1_2"/>
    <property type="match status" value="1"/>
</dbReference>
<dbReference type="Pfam" id="PF13684">
    <property type="entry name" value="FakA-like_C"/>
    <property type="match status" value="1"/>
</dbReference>
<feature type="domain" description="DhaL" evidence="1">
    <location>
        <begin position="9"/>
        <end position="201"/>
    </location>
</feature>
<dbReference type="Pfam" id="PF21645">
    <property type="entry name" value="FakA-like_M"/>
    <property type="match status" value="1"/>
</dbReference>
<keyword evidence="3" id="KW-1185">Reference proteome</keyword>
<dbReference type="SUPFAM" id="SSF101473">
    <property type="entry name" value="DhaL-like"/>
    <property type="match status" value="1"/>
</dbReference>
<evidence type="ECO:0000313" key="2">
    <source>
        <dbReference type="EMBL" id="MDP5273375.1"/>
    </source>
</evidence>
<evidence type="ECO:0000259" key="1">
    <source>
        <dbReference type="PROSITE" id="PS51480"/>
    </source>
</evidence>
<dbReference type="Proteomes" id="UP001231941">
    <property type="component" value="Unassembled WGS sequence"/>
</dbReference>
<dbReference type="SMART" id="SM01120">
    <property type="entry name" value="Dak2"/>
    <property type="match status" value="1"/>
</dbReference>
<evidence type="ECO:0000313" key="3">
    <source>
        <dbReference type="Proteomes" id="UP001231941"/>
    </source>
</evidence>
<dbReference type="PROSITE" id="PS51480">
    <property type="entry name" value="DHAL"/>
    <property type="match status" value="1"/>
</dbReference>
<gene>
    <name evidence="2" type="ORF">Q5Y73_04610</name>
</gene>
<proteinExistence type="predicted"/>
<dbReference type="InterPro" id="IPR019986">
    <property type="entry name" value="YloV-like"/>
</dbReference>
<dbReference type="Gene3D" id="1.25.40.340">
    <property type="match status" value="1"/>
</dbReference>
<dbReference type="InterPro" id="IPR048394">
    <property type="entry name" value="FakA-like_M"/>
</dbReference>